<evidence type="ECO:0000256" key="2">
    <source>
        <dbReference type="ARBA" id="ARBA00006448"/>
    </source>
</evidence>
<accession>A0ABR9QHI7</accession>
<comment type="caution">
    <text evidence="10">The sequence shown here is derived from an EMBL/GenBank/DDBJ whole genome shotgun (WGS) entry which is preliminary data.</text>
</comment>
<evidence type="ECO:0000256" key="5">
    <source>
        <dbReference type="ARBA" id="ARBA00022989"/>
    </source>
</evidence>
<protein>
    <submittedName>
        <fullName evidence="10">DUF421 domain-containing protein</fullName>
    </submittedName>
</protein>
<evidence type="ECO:0000256" key="1">
    <source>
        <dbReference type="ARBA" id="ARBA00004651"/>
    </source>
</evidence>
<keyword evidence="6 8" id="KW-0472">Membrane</keyword>
<feature type="transmembrane region" description="Helical" evidence="8">
    <location>
        <begin position="6"/>
        <end position="24"/>
    </location>
</feature>
<organism evidence="10 11">
    <name type="scientific">Litchfieldia luteola</name>
    <dbReference type="NCBI Taxonomy" id="682179"/>
    <lineage>
        <taxon>Bacteria</taxon>
        <taxon>Bacillati</taxon>
        <taxon>Bacillota</taxon>
        <taxon>Bacilli</taxon>
        <taxon>Bacillales</taxon>
        <taxon>Bacillaceae</taxon>
        <taxon>Litchfieldia</taxon>
    </lineage>
</organism>
<keyword evidence="5 8" id="KW-1133">Transmembrane helix</keyword>
<feature type="transmembrane region" description="Helical" evidence="8">
    <location>
        <begin position="31"/>
        <end position="49"/>
    </location>
</feature>
<keyword evidence="3" id="KW-1003">Cell membrane</keyword>
<evidence type="ECO:0000256" key="8">
    <source>
        <dbReference type="SAM" id="Phobius"/>
    </source>
</evidence>
<evidence type="ECO:0000313" key="11">
    <source>
        <dbReference type="Proteomes" id="UP001516662"/>
    </source>
</evidence>
<evidence type="ECO:0000313" key="10">
    <source>
        <dbReference type="EMBL" id="MBE4907955.1"/>
    </source>
</evidence>
<reference evidence="10 11" key="1">
    <citation type="submission" date="2020-10" db="EMBL/GenBank/DDBJ databases">
        <title>Bacillus sp. HD4P25, an endophyte from a halophyte.</title>
        <authorList>
            <person name="Sun J.-Q."/>
        </authorList>
    </citation>
    <scope>NUCLEOTIDE SEQUENCE [LARGE SCALE GENOMIC DNA]</scope>
    <source>
        <strain evidence="10 11">YIM 93174</strain>
    </source>
</reference>
<keyword evidence="11" id="KW-1185">Reference proteome</keyword>
<keyword evidence="4 8" id="KW-0812">Transmembrane</keyword>
<feature type="domain" description="YetF C-terminal" evidence="9">
    <location>
        <begin position="78"/>
        <end position="153"/>
    </location>
</feature>
<dbReference type="Gene3D" id="3.30.240.20">
    <property type="entry name" value="bsu07140 like domains"/>
    <property type="match status" value="1"/>
</dbReference>
<name>A0ABR9QHI7_9BACI</name>
<feature type="region of interest" description="Disordered" evidence="7">
    <location>
        <begin position="184"/>
        <end position="223"/>
    </location>
</feature>
<evidence type="ECO:0000256" key="6">
    <source>
        <dbReference type="ARBA" id="ARBA00023136"/>
    </source>
</evidence>
<dbReference type="PANTHER" id="PTHR34582:SF2">
    <property type="entry name" value="UPF0702 TRANSMEMBRANE PROTEIN YDFR"/>
    <property type="match status" value="1"/>
</dbReference>
<comment type="similarity">
    <text evidence="2">Belongs to the UPF0702 family.</text>
</comment>
<comment type="subcellular location">
    <subcellularLocation>
        <location evidence="1">Cell membrane</location>
        <topology evidence="1">Multi-pass membrane protein</topology>
    </subcellularLocation>
</comment>
<dbReference type="Proteomes" id="UP001516662">
    <property type="component" value="Unassembled WGS sequence"/>
</dbReference>
<dbReference type="PANTHER" id="PTHR34582">
    <property type="entry name" value="UPF0702 TRANSMEMBRANE PROTEIN YCAP"/>
    <property type="match status" value="1"/>
</dbReference>
<dbReference type="InterPro" id="IPR007353">
    <property type="entry name" value="DUF421"/>
</dbReference>
<evidence type="ECO:0000256" key="3">
    <source>
        <dbReference type="ARBA" id="ARBA00022475"/>
    </source>
</evidence>
<evidence type="ECO:0000259" key="9">
    <source>
        <dbReference type="Pfam" id="PF04239"/>
    </source>
</evidence>
<proteinExistence type="inferred from homology"/>
<feature type="transmembrane region" description="Helical" evidence="8">
    <location>
        <begin position="55"/>
        <end position="72"/>
    </location>
</feature>
<evidence type="ECO:0000256" key="7">
    <source>
        <dbReference type="SAM" id="MobiDB-lite"/>
    </source>
</evidence>
<dbReference type="RefSeq" id="WP_193535427.1">
    <property type="nucleotide sequence ID" value="NZ_JADCLJ010000019.1"/>
</dbReference>
<gene>
    <name evidence="10" type="ORF">IMZ08_07805</name>
</gene>
<evidence type="ECO:0000256" key="4">
    <source>
        <dbReference type="ARBA" id="ARBA00022692"/>
    </source>
</evidence>
<dbReference type="EMBL" id="JADCLJ010000019">
    <property type="protein sequence ID" value="MBE4907955.1"/>
    <property type="molecule type" value="Genomic_DNA"/>
</dbReference>
<sequence>MDFSWVWKAVLIIVAGTFLLRFAGRKSISQMTLAQTVIMIGIGSLLVQPVAGRNIWVTIGVGAVLILTLIAMEYGQIKSDKLENFITGKSKMVIENGEVNVKNLKKMRLTVDQLEMKLRQGNVARINDIKWATLEPNGQIGFLLKDQLQPATKQDVEQIQKDIQELKMLFNQRLPKVKLITKFNEPAVEPTPPASQKQENDQPDIFSEVNYKSHETPPPKYLQ</sequence>
<dbReference type="InterPro" id="IPR023090">
    <property type="entry name" value="UPF0702_alpha/beta_dom_sf"/>
</dbReference>
<dbReference type="Pfam" id="PF04239">
    <property type="entry name" value="DUF421"/>
    <property type="match status" value="1"/>
</dbReference>